<organism evidence="1 2">
    <name type="scientific">Pleurodeles waltl</name>
    <name type="common">Iberian ribbed newt</name>
    <dbReference type="NCBI Taxonomy" id="8319"/>
    <lineage>
        <taxon>Eukaryota</taxon>
        <taxon>Metazoa</taxon>
        <taxon>Chordata</taxon>
        <taxon>Craniata</taxon>
        <taxon>Vertebrata</taxon>
        <taxon>Euteleostomi</taxon>
        <taxon>Amphibia</taxon>
        <taxon>Batrachia</taxon>
        <taxon>Caudata</taxon>
        <taxon>Salamandroidea</taxon>
        <taxon>Salamandridae</taxon>
        <taxon>Pleurodelinae</taxon>
        <taxon>Pleurodeles</taxon>
    </lineage>
</organism>
<accession>A0AAV7U8V2</accession>
<reference evidence="1" key="1">
    <citation type="journal article" date="2022" name="bioRxiv">
        <title>Sequencing and chromosome-scale assembly of the giantPleurodeles waltlgenome.</title>
        <authorList>
            <person name="Brown T."/>
            <person name="Elewa A."/>
            <person name="Iarovenko S."/>
            <person name="Subramanian E."/>
            <person name="Araus A.J."/>
            <person name="Petzold A."/>
            <person name="Susuki M."/>
            <person name="Suzuki K.-i.T."/>
            <person name="Hayashi T."/>
            <person name="Toyoda A."/>
            <person name="Oliveira C."/>
            <person name="Osipova E."/>
            <person name="Leigh N.D."/>
            <person name="Simon A."/>
            <person name="Yun M.H."/>
        </authorList>
    </citation>
    <scope>NUCLEOTIDE SEQUENCE</scope>
    <source>
        <strain evidence="1">20211129_DDA</strain>
        <tissue evidence="1">Liver</tissue>
    </source>
</reference>
<dbReference type="Proteomes" id="UP001066276">
    <property type="component" value="Chromosome 3_1"/>
</dbReference>
<comment type="caution">
    <text evidence="1">The sequence shown here is derived from an EMBL/GenBank/DDBJ whole genome shotgun (WGS) entry which is preliminary data.</text>
</comment>
<dbReference type="EMBL" id="JANPWB010000005">
    <property type="protein sequence ID" value="KAJ1185358.1"/>
    <property type="molecule type" value="Genomic_DNA"/>
</dbReference>
<sequence>MEVLFTSLHDDIQAVKKDLSADLWEVRWNLEETGDAVSAMVDLKAGSEGEVEWLHQEVLCLRDQHIELQAHAEDPYLSLTLTPKYLLGS</sequence>
<keyword evidence="2" id="KW-1185">Reference proteome</keyword>
<evidence type="ECO:0000313" key="2">
    <source>
        <dbReference type="Proteomes" id="UP001066276"/>
    </source>
</evidence>
<gene>
    <name evidence="1" type="ORF">NDU88_002151</name>
</gene>
<name>A0AAV7U8V2_PLEWA</name>
<dbReference type="AlphaFoldDB" id="A0AAV7U8V2"/>
<protein>
    <submittedName>
        <fullName evidence="1">Uncharacterized protein</fullName>
    </submittedName>
</protein>
<evidence type="ECO:0000313" key="1">
    <source>
        <dbReference type="EMBL" id="KAJ1185358.1"/>
    </source>
</evidence>
<proteinExistence type="predicted"/>